<evidence type="ECO:0000256" key="1">
    <source>
        <dbReference type="ARBA" id="ARBA00000085"/>
    </source>
</evidence>
<evidence type="ECO:0000259" key="8">
    <source>
        <dbReference type="PROSITE" id="PS50109"/>
    </source>
</evidence>
<protein>
    <recommendedName>
        <fullName evidence="2">histidine kinase</fullName>
        <ecNumber evidence="2">2.7.13.3</ecNumber>
    </recommendedName>
</protein>
<dbReference type="Pfam" id="PF00512">
    <property type="entry name" value="HisKA"/>
    <property type="match status" value="1"/>
</dbReference>
<comment type="caution">
    <text evidence="11">The sequence shown here is derived from an EMBL/GenBank/DDBJ whole genome shotgun (WGS) entry which is preliminary data.</text>
</comment>
<gene>
    <name evidence="11" type="ORF">EHT87_15085</name>
</gene>
<evidence type="ECO:0000256" key="2">
    <source>
        <dbReference type="ARBA" id="ARBA00012438"/>
    </source>
</evidence>
<dbReference type="Gene3D" id="1.10.287.130">
    <property type="match status" value="1"/>
</dbReference>
<dbReference type="CDD" id="cd00130">
    <property type="entry name" value="PAS"/>
    <property type="match status" value="3"/>
</dbReference>
<feature type="domain" description="PAC" evidence="10">
    <location>
        <begin position="500"/>
        <end position="552"/>
    </location>
</feature>
<feature type="domain" description="PAS" evidence="9">
    <location>
        <begin position="176"/>
        <end position="233"/>
    </location>
</feature>
<dbReference type="FunFam" id="3.30.450.20:FF:000099">
    <property type="entry name" value="Sensory box sensor histidine kinase"/>
    <property type="match status" value="1"/>
</dbReference>
<evidence type="ECO:0000259" key="9">
    <source>
        <dbReference type="PROSITE" id="PS50112"/>
    </source>
</evidence>
<dbReference type="SMART" id="SM00387">
    <property type="entry name" value="HATPase_c"/>
    <property type="match status" value="1"/>
</dbReference>
<dbReference type="CDD" id="cd00082">
    <property type="entry name" value="HisKA"/>
    <property type="match status" value="1"/>
</dbReference>
<dbReference type="AlphaFoldDB" id="A0A3P1CKY7"/>
<keyword evidence="5" id="KW-0418">Kinase</keyword>
<dbReference type="PROSITE" id="PS50109">
    <property type="entry name" value="HIS_KIN"/>
    <property type="match status" value="1"/>
</dbReference>
<dbReference type="InterPro" id="IPR005467">
    <property type="entry name" value="His_kinase_dom"/>
</dbReference>
<dbReference type="PRINTS" id="PR00344">
    <property type="entry name" value="BCTRLSENSOR"/>
</dbReference>
<dbReference type="InterPro" id="IPR001610">
    <property type="entry name" value="PAC"/>
</dbReference>
<dbReference type="PROSITE" id="PS50113">
    <property type="entry name" value="PAC"/>
    <property type="match status" value="4"/>
</dbReference>
<dbReference type="PROSITE" id="PS50112">
    <property type="entry name" value="PAS"/>
    <property type="match status" value="2"/>
</dbReference>
<dbReference type="PANTHER" id="PTHR43304">
    <property type="entry name" value="PHYTOCHROME-LIKE PROTEIN CPH1"/>
    <property type="match status" value="1"/>
</dbReference>
<sequence length="1111" mass="123578">MSFTSTNSPSDLPQFPVRGGEMGHLIRSFDWSENPLGSVENWPQSLRTTLNLILSSCSPLFLLWGPELICFYNDAYRPSLENAGKHPGALGRKFETVWPESWPAIQPLIDQVRTTGEATRSDQPYFPGQPKGGQDGSFRTFSYSPAYDDEGQINGVLVTCTETMTSGSGRKKLEESERFLRQLTETMPAILWITEPDGYCSYLNRQWYEFTGQSNEEAEGFGWLDATHPDDQEKTGACFIEANERQIPFSALYRLRHKEGTYRWVVDKGSPRFDEQGNYQGMIGTVVDVHDQKLAEEEKQKLIAILEASPEFIGLAASDTSIEYANPAALEMLGWDTVDGKKIQDYIFPEDWAIAEKILPSLVKTGHFSHEIRFVNAKSGKPFWLEWNAVTLKDPVSNQITGLATVSPNITSRKNTEQSLRESEARFRRLIAEAPIAMAVYSTRNLIIETANDAMITLWGKTPSVIGMKLAEALPELEGQPFIGLLEQVFDTGIPYQSAEQSANLVVNGQLQTFWFTFTYQPLTTDQGQVYAILNVAVDVTERVAVRQRIEENRQQLLESFEQSPVAIAIIDIIDLRFRMANPLYGQLVGRQPGELIGKSFLEVLPELQGQGFDQLIEEVGSTGSPYVARETEVTIFRNNQLESIYVDLTIQPQYETRQGDGSEPDSATRISGVMVVAIDVTQQVLARQKVEEAESTLRGAIELAELSTWSMDIETGRFTYSDRFMNWLGFSEHTKSMDEAYNPLPDDYRQSVAAAINAVVQPGASGSYRNEHPIVNRLTGQVRIIDAQGKVFVDAQGKPVKLVGTAQDITEQRKIQLALEQQVQIRTEELETANEELAATNEELSATIEELATTNEELAESNQLLIRSNENLEQFAYIASHDLQEPLRKVRQFGDLLKNHYTAQLGDGVNYLDRMQLAAGRMSALIKDLLTFSRISMQQDTIEPVSLTEVVNTVLTDLDLAIQESGAVVTVEPLPTVPGDASQLEQLFQNLLSNALKFRRTDKAGVPVAPLIHVGVRMIADTDLPPSVKPARSAGAYYCLYVSDNGIGFDQKYVDRIFQVFQRLHGKSEFAGTGIGLAICEKVASNHGGAISATSQPGQGATFSVYLPVL</sequence>
<evidence type="ECO:0000256" key="5">
    <source>
        <dbReference type="ARBA" id="ARBA00022777"/>
    </source>
</evidence>
<dbReference type="InterPro" id="IPR013655">
    <property type="entry name" value="PAS_fold_3"/>
</dbReference>
<dbReference type="InterPro" id="IPR013656">
    <property type="entry name" value="PAS_4"/>
</dbReference>
<dbReference type="InterPro" id="IPR036890">
    <property type="entry name" value="HATPase_C_sf"/>
</dbReference>
<evidence type="ECO:0000313" key="12">
    <source>
        <dbReference type="Proteomes" id="UP000274271"/>
    </source>
</evidence>
<feature type="domain" description="PAS" evidence="9">
    <location>
        <begin position="553"/>
        <end position="602"/>
    </location>
</feature>
<dbReference type="Proteomes" id="UP000274271">
    <property type="component" value="Unassembled WGS sequence"/>
</dbReference>
<keyword evidence="3" id="KW-0597">Phosphoprotein</keyword>
<dbReference type="Pfam" id="PF08447">
    <property type="entry name" value="PAS_3"/>
    <property type="match status" value="3"/>
</dbReference>
<dbReference type="InterPro" id="IPR035965">
    <property type="entry name" value="PAS-like_dom_sf"/>
</dbReference>
<dbReference type="SMART" id="SM00388">
    <property type="entry name" value="HisKA"/>
    <property type="match status" value="1"/>
</dbReference>
<feature type="domain" description="PAC" evidence="10">
    <location>
        <begin position="368"/>
        <end position="422"/>
    </location>
</feature>
<dbReference type="Gene3D" id="3.30.450.20">
    <property type="entry name" value="PAS domain"/>
    <property type="match status" value="6"/>
</dbReference>
<feature type="domain" description="PAC" evidence="10">
    <location>
        <begin position="249"/>
        <end position="301"/>
    </location>
</feature>
<accession>A0A3P1CKY7</accession>
<keyword evidence="4" id="KW-0808">Transferase</keyword>
<keyword evidence="12" id="KW-1185">Reference proteome</keyword>
<dbReference type="SUPFAM" id="SSF47384">
    <property type="entry name" value="Homodimeric domain of signal transducing histidine kinase"/>
    <property type="match status" value="1"/>
</dbReference>
<dbReference type="EC" id="2.7.13.3" evidence="2"/>
<dbReference type="SUPFAM" id="SSF55785">
    <property type="entry name" value="PYP-like sensor domain (PAS domain)"/>
    <property type="match status" value="6"/>
</dbReference>
<dbReference type="InterPro" id="IPR004358">
    <property type="entry name" value="Sig_transdc_His_kin-like_C"/>
</dbReference>
<evidence type="ECO:0000313" key="11">
    <source>
        <dbReference type="EMBL" id="RRB13584.1"/>
    </source>
</evidence>
<dbReference type="NCBIfam" id="TIGR00229">
    <property type="entry name" value="sensory_box"/>
    <property type="match status" value="4"/>
</dbReference>
<name>A0A3P1CKY7_9BACT</name>
<comment type="catalytic activity">
    <reaction evidence="1">
        <text>ATP + protein L-histidine = ADP + protein N-phospho-L-histidine.</text>
        <dbReference type="EC" id="2.7.13.3"/>
    </reaction>
</comment>
<dbReference type="Gene3D" id="2.10.70.100">
    <property type="match status" value="1"/>
</dbReference>
<reference evidence="11 12" key="1">
    <citation type="submission" date="2018-11" db="EMBL/GenBank/DDBJ databases">
        <authorList>
            <person name="Zhou Z."/>
            <person name="Wang G."/>
        </authorList>
    </citation>
    <scope>NUCLEOTIDE SEQUENCE [LARGE SCALE GENOMIC DNA]</scope>
    <source>
        <strain evidence="11 12">KCTC42998</strain>
    </source>
</reference>
<dbReference type="Pfam" id="PF02518">
    <property type="entry name" value="HATPase_c"/>
    <property type="match status" value="1"/>
</dbReference>
<dbReference type="InterPro" id="IPR000700">
    <property type="entry name" value="PAS-assoc_C"/>
</dbReference>
<dbReference type="EMBL" id="RQJP01000003">
    <property type="protein sequence ID" value="RRB13584.1"/>
    <property type="molecule type" value="Genomic_DNA"/>
</dbReference>
<dbReference type="InterPro" id="IPR003594">
    <property type="entry name" value="HATPase_dom"/>
</dbReference>
<dbReference type="Pfam" id="PF08448">
    <property type="entry name" value="PAS_4"/>
    <property type="match status" value="2"/>
</dbReference>
<keyword evidence="6" id="KW-0175">Coiled coil</keyword>
<feature type="domain" description="PAC" evidence="10">
    <location>
        <begin position="769"/>
        <end position="822"/>
    </location>
</feature>
<feature type="region of interest" description="Disordered" evidence="7">
    <location>
        <begin position="114"/>
        <end position="139"/>
    </location>
</feature>
<dbReference type="OrthoDB" id="9766459at2"/>
<dbReference type="InterPro" id="IPR052162">
    <property type="entry name" value="Sensor_kinase/Photoreceptor"/>
</dbReference>
<dbReference type="SMART" id="SM00091">
    <property type="entry name" value="PAS"/>
    <property type="match status" value="5"/>
</dbReference>
<dbReference type="InterPro" id="IPR000014">
    <property type="entry name" value="PAS"/>
</dbReference>
<dbReference type="GO" id="GO:0000155">
    <property type="term" value="F:phosphorelay sensor kinase activity"/>
    <property type="evidence" value="ECO:0007669"/>
    <property type="project" value="InterPro"/>
</dbReference>
<evidence type="ECO:0000256" key="6">
    <source>
        <dbReference type="SAM" id="Coils"/>
    </source>
</evidence>
<dbReference type="RefSeq" id="WP_124907482.1">
    <property type="nucleotide sequence ID" value="NZ_RQJP01000003.1"/>
</dbReference>
<dbReference type="SMART" id="SM00086">
    <property type="entry name" value="PAC"/>
    <property type="match status" value="5"/>
</dbReference>
<evidence type="ECO:0000256" key="4">
    <source>
        <dbReference type="ARBA" id="ARBA00022679"/>
    </source>
</evidence>
<feature type="domain" description="Histidine kinase" evidence="8">
    <location>
        <begin position="879"/>
        <end position="1111"/>
    </location>
</feature>
<dbReference type="InterPro" id="IPR036097">
    <property type="entry name" value="HisK_dim/P_sf"/>
</dbReference>
<evidence type="ECO:0000259" key="10">
    <source>
        <dbReference type="PROSITE" id="PS50113"/>
    </source>
</evidence>
<dbReference type="SUPFAM" id="SSF55874">
    <property type="entry name" value="ATPase domain of HSP90 chaperone/DNA topoisomerase II/histidine kinase"/>
    <property type="match status" value="1"/>
</dbReference>
<dbReference type="InterPro" id="IPR003661">
    <property type="entry name" value="HisK_dim/P_dom"/>
</dbReference>
<dbReference type="Gene3D" id="3.30.565.10">
    <property type="entry name" value="Histidine kinase-like ATPase, C-terminal domain"/>
    <property type="match status" value="1"/>
</dbReference>
<feature type="coiled-coil region" evidence="6">
    <location>
        <begin position="817"/>
        <end position="862"/>
    </location>
</feature>
<dbReference type="PANTHER" id="PTHR43304:SF1">
    <property type="entry name" value="PAC DOMAIN-CONTAINING PROTEIN"/>
    <property type="match status" value="1"/>
</dbReference>
<proteinExistence type="predicted"/>
<organism evidence="11 12">
    <name type="scientific">Larkinella knui</name>
    <dbReference type="NCBI Taxonomy" id="2025310"/>
    <lineage>
        <taxon>Bacteria</taxon>
        <taxon>Pseudomonadati</taxon>
        <taxon>Bacteroidota</taxon>
        <taxon>Cytophagia</taxon>
        <taxon>Cytophagales</taxon>
        <taxon>Spirosomataceae</taxon>
        <taxon>Larkinella</taxon>
    </lineage>
</organism>
<evidence type="ECO:0000256" key="3">
    <source>
        <dbReference type="ARBA" id="ARBA00022553"/>
    </source>
</evidence>
<evidence type="ECO:0000256" key="7">
    <source>
        <dbReference type="SAM" id="MobiDB-lite"/>
    </source>
</evidence>